<dbReference type="PANTHER" id="PTHR13386:SF1">
    <property type="entry name" value="HISTONE PARYLATION FACTOR 1"/>
    <property type="match status" value="1"/>
</dbReference>
<dbReference type="GO" id="GO:0006974">
    <property type="term" value="P:DNA damage response"/>
    <property type="evidence" value="ECO:0007669"/>
    <property type="project" value="InterPro"/>
</dbReference>
<protein>
    <submittedName>
        <fullName evidence="9">Histone PARylation factor 1</fullName>
    </submittedName>
</protein>
<dbReference type="OMA" id="HKELHML"/>
<dbReference type="InterPro" id="IPR019406">
    <property type="entry name" value="APLF_PBZ"/>
</dbReference>
<sequence>MADKGKRSSEQAEKRDRKPLCTYGKKCYRKNPRHLKEFSHPWNDASEGVESPAKRRRKESVSPEKTDQNTTAAGSPDDSEKESQVQLEFECPGDVKEFIKEKFLMEMPDDFYEFWEFCKTLNPECPSDALVECLGLQLVGPYDVLAGQCVKVNSSGAPPCYLRHWRYFYDPPEFLTVIKGDDTLQFHIGYYRDDPKELPCFVATNAAAENGIIKPMGENVFACVKLLIDEKIKKDKSSKAKLTDLQSKLISWSEKKSYSLEAQTKAMKARAKKVVCKTFHGAGIVVPVDANEVGYREMPESPADLKKMFKKIENSKTEEERNVNIDPLQELITLVQFANDECDYGEGLELGLDLFTYGGGDTFKGFILALLPMAYQFLQRPEFAQIIQAHLEDRKHSAKLSQMQ</sequence>
<keyword evidence="4" id="KW-0158">Chromosome</keyword>
<keyword evidence="5" id="KW-0539">Nucleus</keyword>
<dbReference type="FunCoup" id="A0A2R2MTZ9">
    <property type="interactions" value="1404"/>
</dbReference>
<dbReference type="AlphaFoldDB" id="A0A2R2MTZ9"/>
<dbReference type="GeneID" id="106150762"/>
<evidence type="ECO:0000256" key="1">
    <source>
        <dbReference type="ARBA" id="ARBA00004123"/>
    </source>
</evidence>
<feature type="domain" description="PBZ-type" evidence="7">
    <location>
        <begin position="18"/>
        <end position="42"/>
    </location>
</feature>
<comment type="similarity">
    <text evidence="3">Belongs to the HPF1 family.</text>
</comment>
<feature type="region of interest" description="Disordered" evidence="6">
    <location>
        <begin position="37"/>
        <end position="85"/>
    </location>
</feature>
<gene>
    <name evidence="9" type="primary">LOC106150762</name>
</gene>
<dbReference type="GO" id="GO:0005694">
    <property type="term" value="C:chromosome"/>
    <property type="evidence" value="ECO:0007669"/>
    <property type="project" value="UniProtKB-SubCell"/>
</dbReference>
<evidence type="ECO:0000256" key="5">
    <source>
        <dbReference type="ARBA" id="ARBA00023242"/>
    </source>
</evidence>
<proteinExistence type="inferred from homology"/>
<accession>A0A2R2MTZ9</accession>
<dbReference type="Pfam" id="PF10283">
    <property type="entry name" value="zf-CCHH"/>
    <property type="match status" value="1"/>
</dbReference>
<dbReference type="PANTHER" id="PTHR13386">
    <property type="entry name" value="HISTONE PARYLATION FACTOR 1"/>
    <property type="match status" value="1"/>
</dbReference>
<evidence type="ECO:0000313" key="9">
    <source>
        <dbReference type="RefSeq" id="XP_023933517.1"/>
    </source>
</evidence>
<dbReference type="GO" id="GO:0005634">
    <property type="term" value="C:nucleus"/>
    <property type="evidence" value="ECO:0007669"/>
    <property type="project" value="UniProtKB-SubCell"/>
</dbReference>
<keyword evidence="8" id="KW-1185">Reference proteome</keyword>
<dbReference type="Proteomes" id="UP000085678">
    <property type="component" value="Unplaced"/>
</dbReference>
<dbReference type="KEGG" id="lak:106150762"/>
<evidence type="ECO:0000259" key="7">
    <source>
        <dbReference type="Pfam" id="PF10283"/>
    </source>
</evidence>
<reference evidence="9" key="1">
    <citation type="submission" date="2025-08" db="UniProtKB">
        <authorList>
            <consortium name="RefSeq"/>
        </authorList>
    </citation>
    <scope>IDENTIFICATION</scope>
    <source>
        <tissue evidence="9">Gonads</tissue>
    </source>
</reference>
<dbReference type="OrthoDB" id="416496at2759"/>
<comment type="subcellular location">
    <subcellularLocation>
        <location evidence="2">Chromosome</location>
    </subcellularLocation>
    <subcellularLocation>
        <location evidence="1">Nucleus</location>
    </subcellularLocation>
</comment>
<dbReference type="InParanoid" id="A0A2R2MTZ9"/>
<evidence type="ECO:0000256" key="2">
    <source>
        <dbReference type="ARBA" id="ARBA00004286"/>
    </source>
</evidence>
<name>A0A2R2MTZ9_LINAN</name>
<evidence type="ECO:0000256" key="3">
    <source>
        <dbReference type="ARBA" id="ARBA00010803"/>
    </source>
</evidence>
<dbReference type="GO" id="GO:0042393">
    <property type="term" value="F:histone binding"/>
    <property type="evidence" value="ECO:0007669"/>
    <property type="project" value="InterPro"/>
</dbReference>
<dbReference type="InterPro" id="IPR019361">
    <property type="entry name" value="HPF1"/>
</dbReference>
<dbReference type="Pfam" id="PF10228">
    <property type="entry name" value="HPF1"/>
    <property type="match status" value="1"/>
</dbReference>
<evidence type="ECO:0000256" key="4">
    <source>
        <dbReference type="ARBA" id="ARBA00022454"/>
    </source>
</evidence>
<dbReference type="RefSeq" id="XP_023933517.1">
    <property type="nucleotide sequence ID" value="XM_024077749.1"/>
</dbReference>
<dbReference type="GO" id="GO:0072572">
    <property type="term" value="F:poly-ADP-D-ribose binding"/>
    <property type="evidence" value="ECO:0007669"/>
    <property type="project" value="TreeGrafter"/>
</dbReference>
<evidence type="ECO:0000313" key="8">
    <source>
        <dbReference type="Proteomes" id="UP000085678"/>
    </source>
</evidence>
<organism evidence="8 9">
    <name type="scientific">Lingula anatina</name>
    <name type="common">Brachiopod</name>
    <name type="synonym">Lingula unguis</name>
    <dbReference type="NCBI Taxonomy" id="7574"/>
    <lineage>
        <taxon>Eukaryota</taxon>
        <taxon>Metazoa</taxon>
        <taxon>Spiralia</taxon>
        <taxon>Lophotrochozoa</taxon>
        <taxon>Brachiopoda</taxon>
        <taxon>Linguliformea</taxon>
        <taxon>Lingulata</taxon>
        <taxon>Lingulida</taxon>
        <taxon>Linguloidea</taxon>
        <taxon>Lingulidae</taxon>
        <taxon>Lingula</taxon>
    </lineage>
</organism>
<dbReference type="STRING" id="7574.A0A2R2MTZ9"/>
<evidence type="ECO:0000256" key="6">
    <source>
        <dbReference type="SAM" id="MobiDB-lite"/>
    </source>
</evidence>